<feature type="binding site" evidence="12">
    <location>
        <begin position="354"/>
        <end position="361"/>
    </location>
    <ligand>
        <name>ATP</name>
        <dbReference type="ChEBI" id="CHEBI:30616"/>
        <label>2</label>
    </ligand>
</feature>
<proteinExistence type="inferred from homology"/>
<dbReference type="CDD" id="cd03221">
    <property type="entry name" value="ABCF_EF-3"/>
    <property type="match status" value="2"/>
</dbReference>
<accession>A0A1A2T2M0</accession>
<dbReference type="Proteomes" id="UP000092389">
    <property type="component" value="Unassembled WGS sequence"/>
</dbReference>
<dbReference type="FunFam" id="3.40.50.300:FF:000011">
    <property type="entry name" value="Putative ABC transporter ATP-binding component"/>
    <property type="match status" value="1"/>
</dbReference>
<dbReference type="InterPro" id="IPR022374">
    <property type="entry name" value="EttA"/>
</dbReference>
<keyword evidence="10 12" id="KW-0694">RNA-binding</keyword>
<dbReference type="PROSITE" id="PS00211">
    <property type="entry name" value="ABC_TRANSPORTER_1"/>
    <property type="match status" value="2"/>
</dbReference>
<comment type="domain">
    <text evidence="12">The P-site tRNA interaction motif (PtIM domain) probably interacts with the P-site tRNA(fMet) as well as the 23S rRNA.</text>
</comment>
<dbReference type="NCBIfam" id="TIGR03719">
    <property type="entry name" value="ABC_ABC_ChvD"/>
    <property type="match status" value="1"/>
</dbReference>
<evidence type="ECO:0000313" key="15">
    <source>
        <dbReference type="Proteomes" id="UP000092389"/>
    </source>
</evidence>
<dbReference type="EC" id="3.6.1.-" evidence="12"/>
<dbReference type="GO" id="GO:0005737">
    <property type="term" value="C:cytoplasm"/>
    <property type="evidence" value="ECO:0007669"/>
    <property type="project" value="UniProtKB-SubCell"/>
</dbReference>
<evidence type="ECO:0000256" key="12">
    <source>
        <dbReference type="HAMAP-Rule" id="MF_00847"/>
    </source>
</evidence>
<name>A0A1A2T2M0_MYCNT</name>
<evidence type="ECO:0000256" key="6">
    <source>
        <dbReference type="ARBA" id="ARBA00022741"/>
    </source>
</evidence>
<dbReference type="Pfam" id="PF12848">
    <property type="entry name" value="ABC_tran_Xtn"/>
    <property type="match status" value="1"/>
</dbReference>
<dbReference type="InterPro" id="IPR003439">
    <property type="entry name" value="ABC_transporter-like_ATP-bd"/>
</dbReference>
<comment type="catalytic activity">
    <reaction evidence="12">
        <text>ATP + H2O = ADP + phosphate + H(+)</text>
        <dbReference type="Rhea" id="RHEA:13065"/>
        <dbReference type="ChEBI" id="CHEBI:15377"/>
        <dbReference type="ChEBI" id="CHEBI:15378"/>
        <dbReference type="ChEBI" id="CHEBI:30616"/>
        <dbReference type="ChEBI" id="CHEBI:43474"/>
        <dbReference type="ChEBI" id="CHEBI:456216"/>
    </reaction>
</comment>
<feature type="domain" description="ABC transporter" evidence="13">
    <location>
        <begin position="322"/>
        <end position="553"/>
    </location>
</feature>
<dbReference type="GO" id="GO:0045900">
    <property type="term" value="P:negative regulation of translational elongation"/>
    <property type="evidence" value="ECO:0007669"/>
    <property type="project" value="UniProtKB-UniRule"/>
</dbReference>
<dbReference type="Pfam" id="PF00005">
    <property type="entry name" value="ABC_tran"/>
    <property type="match status" value="2"/>
</dbReference>
<dbReference type="OrthoDB" id="3239744at2"/>
<keyword evidence="3 12" id="KW-0820">tRNA-binding</keyword>
<dbReference type="GO" id="GO:0000049">
    <property type="term" value="F:tRNA binding"/>
    <property type="evidence" value="ECO:0007669"/>
    <property type="project" value="UniProtKB-UniRule"/>
</dbReference>
<dbReference type="SMART" id="SM00382">
    <property type="entry name" value="AAA"/>
    <property type="match status" value="2"/>
</dbReference>
<dbReference type="NCBIfam" id="NF008775">
    <property type="entry name" value="PRK11819.1"/>
    <property type="match status" value="1"/>
</dbReference>
<organism evidence="14 15">
    <name type="scientific">Mycobacterium mantenii</name>
    <dbReference type="NCBI Taxonomy" id="560555"/>
    <lineage>
        <taxon>Bacteria</taxon>
        <taxon>Bacillati</taxon>
        <taxon>Actinomycetota</taxon>
        <taxon>Actinomycetes</taxon>
        <taxon>Mycobacteriales</taxon>
        <taxon>Mycobacteriaceae</taxon>
        <taxon>Mycobacterium</taxon>
        <taxon>Mycobacterium avium complex (MAC)</taxon>
    </lineage>
</organism>
<evidence type="ECO:0000256" key="10">
    <source>
        <dbReference type="ARBA" id="ARBA00022884"/>
    </source>
</evidence>
<feature type="binding site" evidence="12">
    <location>
        <begin position="38"/>
        <end position="45"/>
    </location>
    <ligand>
        <name>ATP</name>
        <dbReference type="ChEBI" id="CHEBI:30616"/>
        <label>1</label>
    </ligand>
</feature>
<protein>
    <recommendedName>
        <fullName evidence="12">Energy-dependent translational throttle protein EttA</fullName>
        <ecNumber evidence="12">3.6.1.-</ecNumber>
    </recommendedName>
    <alternativeName>
        <fullName evidence="12">Translational regulatory factor EttA</fullName>
    </alternativeName>
</protein>
<evidence type="ECO:0000256" key="9">
    <source>
        <dbReference type="ARBA" id="ARBA00022845"/>
    </source>
</evidence>
<evidence type="ECO:0000256" key="3">
    <source>
        <dbReference type="ARBA" id="ARBA00022555"/>
    </source>
</evidence>
<comment type="subcellular location">
    <subcellularLocation>
        <location evidence="12">Cytoplasm</location>
    </subcellularLocation>
    <text evidence="12">Associates with ribosomes and polysomes.</text>
</comment>
<dbReference type="GO" id="GO:0016887">
    <property type="term" value="F:ATP hydrolysis activity"/>
    <property type="evidence" value="ECO:0007669"/>
    <property type="project" value="UniProtKB-UniRule"/>
</dbReference>
<dbReference type="InterPro" id="IPR017871">
    <property type="entry name" value="ABC_transporter-like_CS"/>
</dbReference>
<dbReference type="HAMAP" id="MF_00847">
    <property type="entry name" value="EttA"/>
    <property type="match status" value="1"/>
</dbReference>
<evidence type="ECO:0000313" key="14">
    <source>
        <dbReference type="EMBL" id="OBH70640.1"/>
    </source>
</evidence>
<dbReference type="InterPro" id="IPR003593">
    <property type="entry name" value="AAA+_ATPase"/>
</dbReference>
<comment type="caution">
    <text evidence="14">The sequence shown here is derived from an EMBL/GenBank/DDBJ whole genome shotgun (WGS) entry which is preliminary data.</text>
</comment>
<evidence type="ECO:0000256" key="4">
    <source>
        <dbReference type="ARBA" id="ARBA00022730"/>
    </source>
</evidence>
<dbReference type="FunFam" id="3.40.50.300:FF:000183">
    <property type="entry name" value="ABC transporter ATP-binding protein yjjK"/>
    <property type="match status" value="1"/>
</dbReference>
<dbReference type="GO" id="GO:0019843">
    <property type="term" value="F:rRNA binding"/>
    <property type="evidence" value="ECO:0007669"/>
    <property type="project" value="UniProtKB-UniRule"/>
</dbReference>
<dbReference type="InterPro" id="IPR027417">
    <property type="entry name" value="P-loop_NTPase"/>
</dbReference>
<dbReference type="GO" id="GO:0005524">
    <property type="term" value="F:ATP binding"/>
    <property type="evidence" value="ECO:0007669"/>
    <property type="project" value="UniProtKB-UniRule"/>
</dbReference>
<comment type="function">
    <text evidence="12">A translation factor that gates the progression of the 70S ribosomal initiation complex (IC, containing tRNA(fMet) in the P-site) into the translation elongation cycle by using a mechanism sensitive to the ATP/ADP ratio. Binds to the 70S ribosome E-site where it modulates the state of the translating ribosome during subunit translocation. ATP hydrolysis probably frees it from the ribosome, which can enter the elongation phase.</text>
</comment>
<sequence>MAEFIYTMKKVRKAHGDKVILDDVTLSFYPGAKIGVVGPNGAGKSSVLRIMAGLDKPNNGDAFLANDATVGILLQEPPLNEEKTVRSNVEEGLGEIKVKLDRFNEVAELMATDYSDELMEEMGRLQEELDHADAWDLDSQLEQAMDALRCPPPEEPVTNLSGGERRRVALCKLLLSKPDLLLLDEPTNHLDAESVQWLEQHLASYPGAILAVTHDRYFLDNVAEWILELDRGRAYPYEGNYSTYLEKKAERIAVQGRKDAKLQKRLTEELAWVRSGAKARQAKSKARLQRYEEMAAEAEKTRKLDFEEIQIPVGPRLGNVVVEVDHLDKGYDGRTLIKDLSFTLPRNGIVGVIGPNGVGKTTLFKTIVGLEQPDSGTVKVGETVKLSYVDQTRAGIDPKKNVWEVVSDGLDHIVVGQTEVPSRAYVSAFGFKGPDQQKPAGVLSGGERNRLNLALTLKQGGNLILLDEPTNDLDVETLSSLENALEQFPGCAVVISHDRWFLDRTCTHILAWEGDDDNEAKWFWFEGNFGAYEENKIERLGAEAARPHRVTHRKLTRD</sequence>
<comment type="subunit">
    <text evidence="12">Monomer. Probably contacts ribosomal proteins L1, L5, L33 and S7, the 16S and 23S rRNA and the P-site containing tRNA(fMet).</text>
</comment>
<evidence type="ECO:0000256" key="5">
    <source>
        <dbReference type="ARBA" id="ARBA00022737"/>
    </source>
</evidence>
<keyword evidence="5 12" id="KW-0677">Repeat</keyword>
<dbReference type="PROSITE" id="PS50893">
    <property type="entry name" value="ABC_TRANSPORTER_2"/>
    <property type="match status" value="2"/>
</dbReference>
<evidence type="ECO:0000256" key="7">
    <source>
        <dbReference type="ARBA" id="ARBA00022801"/>
    </source>
</evidence>
<comment type="caution">
    <text evidence="12">Lacks conserved residue(s) required for the propagation of feature annotation.</text>
</comment>
<keyword evidence="9 12" id="KW-0810">Translation regulation</keyword>
<evidence type="ECO:0000256" key="2">
    <source>
        <dbReference type="ARBA" id="ARBA00022490"/>
    </source>
</evidence>
<keyword evidence="8 12" id="KW-0067">ATP-binding</keyword>
<keyword evidence="6 12" id="KW-0547">Nucleotide-binding</keyword>
<keyword evidence="4 12" id="KW-0699">rRNA-binding</keyword>
<evidence type="ECO:0000256" key="11">
    <source>
        <dbReference type="ARBA" id="ARBA00022917"/>
    </source>
</evidence>
<keyword evidence="11 12" id="KW-0648">Protein biosynthesis</keyword>
<dbReference type="PANTHER" id="PTHR43858:SF1">
    <property type="entry name" value="ABC TRANSPORTER-RELATED PROTEIN"/>
    <property type="match status" value="1"/>
</dbReference>
<feature type="domain" description="ABC transporter" evidence="13">
    <location>
        <begin position="6"/>
        <end position="256"/>
    </location>
</feature>
<dbReference type="PANTHER" id="PTHR43858">
    <property type="entry name" value="ENERGY-DEPENDENT TRANSLATIONAL THROTTLE PROTEIN ETTA"/>
    <property type="match status" value="1"/>
</dbReference>
<dbReference type="AlphaFoldDB" id="A0A1A2T2M0"/>
<dbReference type="EMBL" id="LZJU01000146">
    <property type="protein sequence ID" value="OBH70640.1"/>
    <property type="molecule type" value="Genomic_DNA"/>
</dbReference>
<comment type="similarity">
    <text evidence="1 12">Belongs to the ABC transporter superfamily. ABCF family. Translational throttle EttA subfamily.</text>
</comment>
<dbReference type="SUPFAM" id="SSF52540">
    <property type="entry name" value="P-loop containing nucleoside triphosphate hydrolases"/>
    <property type="match status" value="2"/>
</dbReference>
<dbReference type="RefSeq" id="WP_067911378.1">
    <property type="nucleotide sequence ID" value="NZ_LZJP01000089.1"/>
</dbReference>
<evidence type="ECO:0000259" key="13">
    <source>
        <dbReference type="PROSITE" id="PS50893"/>
    </source>
</evidence>
<comment type="domain">
    <text evidence="12">The arm domain is inserted in the first ABC transporter domain. Probably contacts ribosomal protein L1.</text>
</comment>
<reference evidence="14 15" key="1">
    <citation type="submission" date="2016-06" db="EMBL/GenBank/DDBJ databases">
        <authorList>
            <person name="Kjaerup R.B."/>
            <person name="Dalgaard T.S."/>
            <person name="Juul-Madsen H.R."/>
        </authorList>
    </citation>
    <scope>NUCLEOTIDE SEQUENCE [LARGE SCALE GENOMIC DNA]</scope>
    <source>
        <strain evidence="14 15">E152</strain>
    </source>
</reference>
<evidence type="ECO:0000256" key="1">
    <source>
        <dbReference type="ARBA" id="ARBA00005868"/>
    </source>
</evidence>
<dbReference type="InterPro" id="IPR032781">
    <property type="entry name" value="ABC_tran_Xtn"/>
</dbReference>
<keyword evidence="2 12" id="KW-0963">Cytoplasm</keyword>
<dbReference type="GO" id="GO:0006412">
    <property type="term" value="P:translation"/>
    <property type="evidence" value="ECO:0007669"/>
    <property type="project" value="UniProtKB-KW"/>
</dbReference>
<gene>
    <name evidence="12" type="primary">ettA</name>
    <name evidence="14" type="ORF">A5683_02315</name>
</gene>
<dbReference type="Gene3D" id="3.40.50.300">
    <property type="entry name" value="P-loop containing nucleotide triphosphate hydrolases"/>
    <property type="match status" value="2"/>
</dbReference>
<dbReference type="GO" id="GO:0043022">
    <property type="term" value="F:ribosome binding"/>
    <property type="evidence" value="ECO:0007669"/>
    <property type="project" value="UniProtKB-UniRule"/>
</dbReference>
<evidence type="ECO:0000256" key="8">
    <source>
        <dbReference type="ARBA" id="ARBA00022840"/>
    </source>
</evidence>
<keyword evidence="7 12" id="KW-0378">Hydrolase</keyword>